<dbReference type="AlphaFoldDB" id="A0A089XF14"/>
<dbReference type="Proteomes" id="UP000029482">
    <property type="component" value="Plasmid pSglau1"/>
</dbReference>
<dbReference type="EMBL" id="CP009439">
    <property type="protein sequence ID" value="AIS02573.1"/>
    <property type="molecule type" value="Genomic_DNA"/>
</dbReference>
<evidence type="ECO:0000313" key="1">
    <source>
        <dbReference type="EMBL" id="AIS02573.1"/>
    </source>
</evidence>
<dbReference type="HOGENOM" id="CLU_3123184_0_0_11"/>
<dbReference type="RefSeq" id="WP_159072853.1">
    <property type="nucleotide sequence ID" value="NZ_CP009439.1"/>
</dbReference>
<keyword evidence="1" id="KW-0614">Plasmid</keyword>
<dbReference type="KEGG" id="sgu:SGLAU_33225"/>
<name>A0A089XF14_STRGA</name>
<organism evidence="1 2">
    <name type="scientific">Streptomyces glaucescens</name>
    <dbReference type="NCBI Taxonomy" id="1907"/>
    <lineage>
        <taxon>Bacteria</taxon>
        <taxon>Bacillati</taxon>
        <taxon>Actinomycetota</taxon>
        <taxon>Actinomycetes</taxon>
        <taxon>Kitasatosporales</taxon>
        <taxon>Streptomycetaceae</taxon>
        <taxon>Streptomyces</taxon>
    </lineage>
</organism>
<accession>A0A089XF14</accession>
<keyword evidence="2" id="KW-1185">Reference proteome</keyword>
<gene>
    <name evidence="1" type="ORF">SGLAU_33225</name>
</gene>
<sequence>MPVLTAAPPVTAPGTTVLSPTADRRLVEQAVVTGALQGEEPECFVRIDIP</sequence>
<protein>
    <submittedName>
        <fullName evidence="1">Uncharacterized protein</fullName>
    </submittedName>
</protein>
<reference evidence="2" key="1">
    <citation type="journal article" date="2015" name="J. Biotechnol.">
        <title>Complete genome sequence of the actinobacterium Streptomyces glaucescens GLA.O (DSM 40922) consisting of a linear chromosome and one linear plasmid.</title>
        <authorList>
            <person name="Ortseifen V."/>
            <person name="Winkler A."/>
            <person name="Albersmeier A."/>
            <person name="Wendler S."/>
            <person name="Puhler A."/>
            <person name="Kalinowski J."/>
            <person name="Ruckert C."/>
        </authorList>
    </citation>
    <scope>NUCLEOTIDE SEQUENCE [LARGE SCALE GENOMIC DNA]</scope>
    <source>
        <strain evidence="2">DSM 40922 / GLA O</strain>
        <plasmid evidence="2">pSglau1</plasmid>
    </source>
</reference>
<proteinExistence type="predicted"/>
<evidence type="ECO:0000313" key="2">
    <source>
        <dbReference type="Proteomes" id="UP000029482"/>
    </source>
</evidence>
<geneLocation type="plasmid" evidence="1 2">
    <name>pSglau1</name>
</geneLocation>